<dbReference type="STRING" id="908337.HMPREF9257_0079"/>
<feature type="transmembrane region" description="Helical" evidence="9">
    <location>
        <begin position="330"/>
        <end position="355"/>
    </location>
</feature>
<dbReference type="Gene3D" id="1.10.3430.10">
    <property type="entry name" value="Ammonium transporter AmtB like domains"/>
    <property type="match status" value="1"/>
</dbReference>
<evidence type="ECO:0000256" key="1">
    <source>
        <dbReference type="ARBA" id="ARBA00004141"/>
    </source>
</evidence>
<evidence type="ECO:0000256" key="3">
    <source>
        <dbReference type="ARBA" id="ARBA00022448"/>
    </source>
</evidence>
<dbReference type="InterPro" id="IPR001905">
    <property type="entry name" value="Ammonium_transpt"/>
</dbReference>
<dbReference type="RefSeq" id="WP_006417911.1">
    <property type="nucleotide sequence ID" value="NZ_AENN01000006.1"/>
</dbReference>
<feature type="transmembrane region" description="Helical" evidence="9">
    <location>
        <begin position="185"/>
        <end position="204"/>
    </location>
</feature>
<dbReference type="GO" id="GO:0005886">
    <property type="term" value="C:plasma membrane"/>
    <property type="evidence" value="ECO:0007669"/>
    <property type="project" value="TreeGrafter"/>
</dbReference>
<dbReference type="AlphaFoldDB" id="E4KML7"/>
<comment type="caution">
    <text evidence="11">The sequence shown here is derived from an EMBL/GenBank/DDBJ whole genome shotgun (WGS) entry which is preliminary data.</text>
</comment>
<reference evidence="11 12" key="1">
    <citation type="submission" date="2010-10" db="EMBL/GenBank/DDBJ databases">
        <authorList>
            <person name="Durkin A.S."/>
            <person name="Madupu R."/>
            <person name="Torralba M."/>
            <person name="Gillis M."/>
            <person name="Methe B."/>
            <person name="Sutton G."/>
            <person name="Nelson K.E."/>
        </authorList>
    </citation>
    <scope>NUCLEOTIDE SEQUENCE [LARGE SCALE GENOMIC DNA]</scope>
    <source>
        <strain evidence="11 12">ACS-139-V-Col8</strain>
    </source>
</reference>
<accession>E4KML7</accession>
<keyword evidence="12" id="KW-1185">Reference proteome</keyword>
<comment type="similarity">
    <text evidence="2">Belongs to the ammonia transporter channel (TC 1.A.11.2) family.</text>
</comment>
<feature type="transmembrane region" description="Helical" evidence="9">
    <location>
        <begin position="144"/>
        <end position="164"/>
    </location>
</feature>
<evidence type="ECO:0000256" key="4">
    <source>
        <dbReference type="ARBA" id="ARBA00022692"/>
    </source>
</evidence>
<dbReference type="InterPro" id="IPR024041">
    <property type="entry name" value="NH4_transpt_AmtB-like_dom"/>
</dbReference>
<feature type="transmembrane region" description="Helical" evidence="9">
    <location>
        <begin position="210"/>
        <end position="231"/>
    </location>
</feature>
<gene>
    <name evidence="11" type="ORF">HMPREF9257_0079</name>
</gene>
<feature type="transmembrane region" description="Helical" evidence="9">
    <location>
        <begin position="111"/>
        <end position="132"/>
    </location>
</feature>
<feature type="domain" description="Ammonium transporter AmtB-like" evidence="10">
    <location>
        <begin position="8"/>
        <end position="359"/>
    </location>
</feature>
<evidence type="ECO:0000313" key="11">
    <source>
        <dbReference type="EMBL" id="EFR31779.1"/>
    </source>
</evidence>
<evidence type="ECO:0000256" key="7">
    <source>
        <dbReference type="ARBA" id="ARBA00023177"/>
    </source>
</evidence>
<comment type="subcellular location">
    <subcellularLocation>
        <location evidence="1">Membrane</location>
        <topology evidence="1">Multi-pass membrane protein</topology>
    </subcellularLocation>
</comment>
<evidence type="ECO:0000256" key="2">
    <source>
        <dbReference type="ARBA" id="ARBA00005887"/>
    </source>
</evidence>
<name>E4KML7_9LACT</name>
<feature type="transmembrane region" description="Helical" evidence="9">
    <location>
        <begin position="39"/>
        <end position="61"/>
    </location>
</feature>
<evidence type="ECO:0000256" key="5">
    <source>
        <dbReference type="ARBA" id="ARBA00022989"/>
    </source>
</evidence>
<dbReference type="PANTHER" id="PTHR43029:SF10">
    <property type="entry name" value="AMMONIUM TRANSPORTER MEP2"/>
    <property type="match status" value="1"/>
</dbReference>
<feature type="transmembrane region" description="Helical" evidence="9">
    <location>
        <begin position="261"/>
        <end position="279"/>
    </location>
</feature>
<feature type="transmembrane region" description="Helical" evidence="9">
    <location>
        <begin position="6"/>
        <end position="27"/>
    </location>
</feature>
<proteinExistence type="inferred from homology"/>
<dbReference type="GO" id="GO:0008519">
    <property type="term" value="F:ammonium channel activity"/>
    <property type="evidence" value="ECO:0007669"/>
    <property type="project" value="InterPro"/>
</dbReference>
<feature type="transmembrane region" description="Helical" evidence="9">
    <location>
        <begin position="81"/>
        <end position="99"/>
    </location>
</feature>
<evidence type="ECO:0000313" key="12">
    <source>
        <dbReference type="Proteomes" id="UP000005990"/>
    </source>
</evidence>
<sequence length="372" mass="41033">MLSSLIFKLTCFILMWPMLFSVPVLYANAAPDRQVDQSLTMMTMGLLTAILAWFCLGYPLIYDNGHIGSFWSSLLKAEPDLLADMCLQGAFFIYAAIMFMGTLNGRVAWPYFVVFTPLWLVLVYSPLAYLLWTDQGILNAMGALDFSGGLVVHLSAGLTSLILARRYHDRSPDLGNRPSDLIPNYMASFLIAFGWFGFNLGPLGDFSQQAPLIISNTVIAVLSASLGQVIYHYKHLKSRHLMTGMMVGLVTSTAGVAFLPLWAMLILAMVSGYLIAWALDRWSIHDPVDSFIINGLGGLIGATGLIFLAAPQLTPNHETGLFFAFKPDFIWAQVLALGLTMLITWLGTHLTLYLCQLIPFSHKGGTFSCKNH</sequence>
<keyword evidence="6 9" id="KW-0472">Membrane</keyword>
<dbReference type="eggNOG" id="COG0004">
    <property type="taxonomic scope" value="Bacteria"/>
</dbReference>
<dbReference type="Pfam" id="PF00909">
    <property type="entry name" value="Ammonium_transp"/>
    <property type="match status" value="1"/>
</dbReference>
<dbReference type="EMBL" id="AENN01000006">
    <property type="protein sequence ID" value="EFR31779.1"/>
    <property type="molecule type" value="Genomic_DNA"/>
</dbReference>
<evidence type="ECO:0000256" key="6">
    <source>
        <dbReference type="ARBA" id="ARBA00023136"/>
    </source>
</evidence>
<keyword evidence="5 9" id="KW-1133">Transmembrane helix</keyword>
<evidence type="ECO:0000256" key="8">
    <source>
        <dbReference type="ARBA" id="ARBA00050025"/>
    </source>
</evidence>
<dbReference type="Proteomes" id="UP000005990">
    <property type="component" value="Unassembled WGS sequence"/>
</dbReference>
<dbReference type="InterPro" id="IPR029020">
    <property type="entry name" value="Ammonium/urea_transptr"/>
</dbReference>
<keyword evidence="7" id="KW-0924">Ammonia transport</keyword>
<protein>
    <recommendedName>
        <fullName evidence="8">Ammonium transporter</fullName>
    </recommendedName>
</protein>
<keyword evidence="3" id="KW-0813">Transport</keyword>
<evidence type="ECO:0000256" key="9">
    <source>
        <dbReference type="SAM" id="Phobius"/>
    </source>
</evidence>
<evidence type="ECO:0000259" key="10">
    <source>
        <dbReference type="Pfam" id="PF00909"/>
    </source>
</evidence>
<dbReference type="PANTHER" id="PTHR43029">
    <property type="entry name" value="AMMONIUM TRANSPORTER MEP2"/>
    <property type="match status" value="1"/>
</dbReference>
<organism evidence="11 12">
    <name type="scientific">Eremococcus coleocola ACS-139-V-Col8</name>
    <dbReference type="NCBI Taxonomy" id="908337"/>
    <lineage>
        <taxon>Bacteria</taxon>
        <taxon>Bacillati</taxon>
        <taxon>Bacillota</taxon>
        <taxon>Bacilli</taxon>
        <taxon>Lactobacillales</taxon>
        <taxon>Aerococcaceae</taxon>
        <taxon>Eremococcus</taxon>
    </lineage>
</organism>
<dbReference type="SUPFAM" id="SSF111352">
    <property type="entry name" value="Ammonium transporter"/>
    <property type="match status" value="1"/>
</dbReference>
<dbReference type="OrthoDB" id="9814202at2"/>
<keyword evidence="4 9" id="KW-0812">Transmembrane</keyword>
<feature type="transmembrane region" description="Helical" evidence="9">
    <location>
        <begin position="291"/>
        <end position="310"/>
    </location>
</feature>